<keyword evidence="2" id="KW-1185">Reference proteome</keyword>
<organism evidence="1 2">
    <name type="scientific">Meloidogyne enterolobii</name>
    <name type="common">Root-knot nematode worm</name>
    <name type="synonym">Meloidogyne mayaguensis</name>
    <dbReference type="NCBI Taxonomy" id="390850"/>
    <lineage>
        <taxon>Eukaryota</taxon>
        <taxon>Metazoa</taxon>
        <taxon>Ecdysozoa</taxon>
        <taxon>Nematoda</taxon>
        <taxon>Chromadorea</taxon>
        <taxon>Rhabditida</taxon>
        <taxon>Tylenchina</taxon>
        <taxon>Tylenchomorpha</taxon>
        <taxon>Tylenchoidea</taxon>
        <taxon>Meloidogynidae</taxon>
        <taxon>Meloidogyninae</taxon>
        <taxon>Meloidogyne</taxon>
    </lineage>
</organism>
<comment type="caution">
    <text evidence="1">The sequence shown here is derived from an EMBL/GenBank/DDBJ whole genome shotgun (WGS) entry which is preliminary data.</text>
</comment>
<dbReference type="Proteomes" id="UP001497535">
    <property type="component" value="Unassembled WGS sequence"/>
</dbReference>
<accession>A0ACB0XS50</accession>
<evidence type="ECO:0000313" key="1">
    <source>
        <dbReference type="EMBL" id="CAK5015368.1"/>
    </source>
</evidence>
<evidence type="ECO:0000313" key="2">
    <source>
        <dbReference type="Proteomes" id="UP001497535"/>
    </source>
</evidence>
<reference evidence="1" key="1">
    <citation type="submission" date="2023-11" db="EMBL/GenBank/DDBJ databases">
        <authorList>
            <person name="Poullet M."/>
        </authorList>
    </citation>
    <scope>NUCLEOTIDE SEQUENCE</scope>
    <source>
        <strain evidence="1">E1834</strain>
    </source>
</reference>
<sequence length="280" mass="31371">MFLNIAVSRQEQVTQMHKQVTSLEERITLLQTQSLASSRSSTPSTNSRPTTPFEEDYINNAGWVMEFLFFIEEGFNSCVVALTPHYLVTFRHGTHKQYVNGTTVVRIVSAKTGAQYEATVVHICEEEDYVILKSREKVVDRDCPLQQCEVMRKFVVCGFANGLPEVTFRRGIVYSNYPYIYENKGKRFGPFVYGTARTSPGDSGAACFGTCGLMAINLGITCMPLKYHDVATSEAAIFSPNNYMLPAVRLLEVVAKLEPKKPPKSPDRVIKIDGYGKFGF</sequence>
<proteinExistence type="predicted"/>
<dbReference type="EMBL" id="CAVMJV010000002">
    <property type="protein sequence ID" value="CAK5015368.1"/>
    <property type="molecule type" value="Genomic_DNA"/>
</dbReference>
<gene>
    <name evidence="1" type="ORF">MENTE1834_LOCUS2993</name>
</gene>
<protein>
    <submittedName>
        <fullName evidence="1">Uncharacterized protein</fullName>
    </submittedName>
</protein>
<name>A0ACB0XS50_MELEN</name>